<dbReference type="EMBL" id="JAOAOG010000301">
    <property type="protein sequence ID" value="KAJ6231251.1"/>
    <property type="molecule type" value="Genomic_DNA"/>
</dbReference>
<dbReference type="PROSITE" id="PS51419">
    <property type="entry name" value="RAB"/>
    <property type="match status" value="1"/>
</dbReference>
<dbReference type="InterPro" id="IPR027417">
    <property type="entry name" value="P-loop_NTPase"/>
</dbReference>
<dbReference type="PROSITE" id="PS51420">
    <property type="entry name" value="RHO"/>
    <property type="match status" value="1"/>
</dbReference>
<dbReference type="CDD" id="cd00154">
    <property type="entry name" value="Rab"/>
    <property type="match status" value="1"/>
</dbReference>
<dbReference type="SMART" id="SM00176">
    <property type="entry name" value="RAN"/>
    <property type="match status" value="1"/>
</dbReference>
<reference evidence="3" key="1">
    <citation type="submission" date="2022-08" db="EMBL/GenBank/DDBJ databases">
        <title>Novel sulfate-reducing endosymbionts in the free-living metamonad Anaeramoeba.</title>
        <authorList>
            <person name="Jerlstrom-Hultqvist J."/>
            <person name="Cepicka I."/>
            <person name="Gallot-Lavallee L."/>
            <person name="Salas-Leiva D."/>
            <person name="Curtis B.A."/>
            <person name="Zahonova K."/>
            <person name="Pipaliya S."/>
            <person name="Dacks J."/>
            <person name="Roger A.J."/>
        </authorList>
    </citation>
    <scope>NUCLEOTIDE SEQUENCE</scope>
    <source>
        <strain evidence="3">Schooner1</strain>
    </source>
</reference>
<keyword evidence="2" id="KW-0342">GTP-binding</keyword>
<dbReference type="Proteomes" id="UP001150062">
    <property type="component" value="Unassembled WGS sequence"/>
</dbReference>
<dbReference type="Gene3D" id="3.40.50.300">
    <property type="entry name" value="P-loop containing nucleotide triphosphate hydrolases"/>
    <property type="match status" value="1"/>
</dbReference>
<keyword evidence="4" id="KW-1185">Reference proteome</keyword>
<sequence length="200" mass="22992">MTFKVLVIGDSAVGKTCMLLRLTEKTFYPNSLSTIGVSYKSTTYKINSKNVRLRIWDTAGQEIFRSMTKSYYRGAYCAILVYDITNSDTFGQLYIWIKEVKELAKEDLVLILVGNKVDLEEKREISTEKGQNLADENNMLFFETSAKTGKNIEEVFLECAQTTYKKYSKGVWNTQSKEENNEKILPKEINFDDNNKKSCC</sequence>
<dbReference type="InterPro" id="IPR005225">
    <property type="entry name" value="Small_GTP-bd"/>
</dbReference>
<dbReference type="PROSITE" id="PS51421">
    <property type="entry name" value="RAS"/>
    <property type="match status" value="1"/>
</dbReference>
<dbReference type="InterPro" id="IPR001806">
    <property type="entry name" value="Small_GTPase"/>
</dbReference>
<evidence type="ECO:0000256" key="2">
    <source>
        <dbReference type="ARBA" id="ARBA00023134"/>
    </source>
</evidence>
<dbReference type="NCBIfam" id="TIGR00231">
    <property type="entry name" value="small_GTP"/>
    <property type="match status" value="1"/>
</dbReference>
<dbReference type="PANTHER" id="PTHR47977">
    <property type="entry name" value="RAS-RELATED PROTEIN RAB"/>
    <property type="match status" value="1"/>
</dbReference>
<organism evidence="3 4">
    <name type="scientific">Anaeramoeba flamelloides</name>
    <dbReference type="NCBI Taxonomy" id="1746091"/>
    <lineage>
        <taxon>Eukaryota</taxon>
        <taxon>Metamonada</taxon>
        <taxon>Anaeramoebidae</taxon>
        <taxon>Anaeramoeba</taxon>
    </lineage>
</organism>
<evidence type="ECO:0000313" key="3">
    <source>
        <dbReference type="EMBL" id="KAJ6231251.1"/>
    </source>
</evidence>
<dbReference type="SUPFAM" id="SSF52540">
    <property type="entry name" value="P-loop containing nucleoside triphosphate hydrolases"/>
    <property type="match status" value="1"/>
</dbReference>
<dbReference type="InterPro" id="IPR050227">
    <property type="entry name" value="Rab"/>
</dbReference>
<evidence type="ECO:0000256" key="1">
    <source>
        <dbReference type="ARBA" id="ARBA00022741"/>
    </source>
</evidence>
<proteinExistence type="predicted"/>
<dbReference type="PRINTS" id="PR00449">
    <property type="entry name" value="RASTRNSFRMNG"/>
</dbReference>
<dbReference type="SMART" id="SM00175">
    <property type="entry name" value="RAB"/>
    <property type="match status" value="1"/>
</dbReference>
<accession>A0ABQ8XF21</accession>
<evidence type="ECO:0000313" key="4">
    <source>
        <dbReference type="Proteomes" id="UP001150062"/>
    </source>
</evidence>
<gene>
    <name evidence="3" type="ORF">M0813_05980</name>
</gene>
<comment type="caution">
    <text evidence="3">The sequence shown here is derived from an EMBL/GenBank/DDBJ whole genome shotgun (WGS) entry which is preliminary data.</text>
</comment>
<dbReference type="SMART" id="SM00174">
    <property type="entry name" value="RHO"/>
    <property type="match status" value="1"/>
</dbReference>
<dbReference type="Pfam" id="PF00071">
    <property type="entry name" value="Ras"/>
    <property type="match status" value="1"/>
</dbReference>
<keyword evidence="1" id="KW-0547">Nucleotide-binding</keyword>
<dbReference type="SMART" id="SM00173">
    <property type="entry name" value="RAS"/>
    <property type="match status" value="1"/>
</dbReference>
<protein>
    <submittedName>
        <fullName evidence="3">Ras and ef-hand domain-containing protein</fullName>
    </submittedName>
</protein>
<name>A0ABQ8XF21_9EUKA</name>